<dbReference type="VEuPathDB" id="FungiDB:MAPG_00029"/>
<evidence type="ECO:0000256" key="1">
    <source>
        <dbReference type="SAM" id="MobiDB-lite"/>
    </source>
</evidence>
<name>A0A0C4DJX0_MAGP6</name>
<reference evidence="4" key="2">
    <citation type="submission" date="2010-05" db="EMBL/GenBank/DDBJ databases">
        <title>The genome sequence of Magnaporthe poae strain ATCC 64411.</title>
        <authorList>
            <person name="Ma L.-J."/>
            <person name="Dead R."/>
            <person name="Young S."/>
            <person name="Zeng Q."/>
            <person name="Koehrsen M."/>
            <person name="Alvarado L."/>
            <person name="Berlin A."/>
            <person name="Chapman S.B."/>
            <person name="Chen Z."/>
            <person name="Freedman E."/>
            <person name="Gellesch M."/>
            <person name="Goldberg J."/>
            <person name="Griggs A."/>
            <person name="Gujja S."/>
            <person name="Heilman E.R."/>
            <person name="Heiman D."/>
            <person name="Hepburn T."/>
            <person name="Howarth C."/>
            <person name="Jen D."/>
            <person name="Larson L."/>
            <person name="Mehta T."/>
            <person name="Neiman D."/>
            <person name="Pearson M."/>
            <person name="Roberts A."/>
            <person name="Saif S."/>
            <person name="Shea T."/>
            <person name="Shenoy N."/>
            <person name="Sisk P."/>
            <person name="Stolte C."/>
            <person name="Sykes S."/>
            <person name="Walk T."/>
            <person name="White J."/>
            <person name="Yandava C."/>
            <person name="Haas B."/>
            <person name="Nusbaum C."/>
            <person name="Birren B."/>
        </authorList>
    </citation>
    <scope>NUCLEOTIDE SEQUENCE [LARGE SCALE GENOMIC DNA]</scope>
    <source>
        <strain evidence="4">ATCC 64411 / 73-15</strain>
    </source>
</reference>
<organism evidence="3 4">
    <name type="scientific">Magnaporthiopsis poae (strain ATCC 64411 / 73-15)</name>
    <name type="common">Kentucky bluegrass fungus</name>
    <name type="synonym">Magnaporthe poae</name>
    <dbReference type="NCBI Taxonomy" id="644358"/>
    <lineage>
        <taxon>Eukaryota</taxon>
        <taxon>Fungi</taxon>
        <taxon>Dikarya</taxon>
        <taxon>Ascomycota</taxon>
        <taxon>Pezizomycotina</taxon>
        <taxon>Sordariomycetes</taxon>
        <taxon>Sordariomycetidae</taxon>
        <taxon>Magnaporthales</taxon>
        <taxon>Magnaporthaceae</taxon>
        <taxon>Magnaporthiopsis</taxon>
    </lineage>
</organism>
<dbReference type="EMBL" id="ADBL01000009">
    <property type="status" value="NOT_ANNOTATED_CDS"/>
    <property type="molecule type" value="Genomic_DNA"/>
</dbReference>
<evidence type="ECO:0000313" key="2">
    <source>
        <dbReference type="EMBL" id="KLU80933.1"/>
    </source>
</evidence>
<feature type="region of interest" description="Disordered" evidence="1">
    <location>
        <begin position="238"/>
        <end position="261"/>
    </location>
</feature>
<dbReference type="AlphaFoldDB" id="A0A0C4DJX0"/>
<proteinExistence type="predicted"/>
<feature type="compositionally biased region" description="Basic residues" evidence="1">
    <location>
        <begin position="252"/>
        <end position="261"/>
    </location>
</feature>
<accession>A0A0C4DJX0</accession>
<sequence length="261" mass="29132">MSSRQWVWKCKRLALERWTNLPIFSSSEYRPLCVRFLQSTQPCPDEFRTFATPRFVYKWIDSSANPALFSFGALSSPWIRSCFGLCVTRMARSDDHSGRSQGKRAMLPRTRLGGIALHTVTFGRGSAGRVPLLLLESGMGHHQLYFQSPDRHLHLVRDDPAVGRGRLPSPRQSWPLVYTRRGLQMPVGQETDPGAGGITRGPFIPVITGVFLVLPFSQRPSFRHPDYRGLGASMAAGGLDHSDRGRNGHVLAHGKHMTGRS</sequence>
<gene>
    <name evidence="2" type="ORF">MAPG_00029</name>
</gene>
<reference evidence="2" key="3">
    <citation type="submission" date="2011-03" db="EMBL/GenBank/DDBJ databases">
        <title>Annotation of Magnaporthe poae ATCC 64411.</title>
        <authorList>
            <person name="Ma L.-J."/>
            <person name="Dead R."/>
            <person name="Young S.K."/>
            <person name="Zeng Q."/>
            <person name="Gargeya S."/>
            <person name="Fitzgerald M."/>
            <person name="Haas B."/>
            <person name="Abouelleil A."/>
            <person name="Alvarado L."/>
            <person name="Arachchi H.M."/>
            <person name="Berlin A."/>
            <person name="Brown A."/>
            <person name="Chapman S.B."/>
            <person name="Chen Z."/>
            <person name="Dunbar C."/>
            <person name="Freedman E."/>
            <person name="Gearin G."/>
            <person name="Gellesch M."/>
            <person name="Goldberg J."/>
            <person name="Griggs A."/>
            <person name="Gujja S."/>
            <person name="Heiman D."/>
            <person name="Howarth C."/>
            <person name="Larson L."/>
            <person name="Lui A."/>
            <person name="MacDonald P.J.P."/>
            <person name="Mehta T."/>
            <person name="Montmayeur A."/>
            <person name="Murphy C."/>
            <person name="Neiman D."/>
            <person name="Pearson M."/>
            <person name="Priest M."/>
            <person name="Roberts A."/>
            <person name="Saif S."/>
            <person name="Shea T."/>
            <person name="Shenoy N."/>
            <person name="Sisk P."/>
            <person name="Stolte C."/>
            <person name="Sykes S."/>
            <person name="Yandava C."/>
            <person name="Wortman J."/>
            <person name="Nusbaum C."/>
            <person name="Birren B."/>
        </authorList>
    </citation>
    <scope>NUCLEOTIDE SEQUENCE</scope>
    <source>
        <strain evidence="2">ATCC 64411</strain>
    </source>
</reference>
<reference evidence="3" key="4">
    <citation type="journal article" date="2015" name="G3 (Bethesda)">
        <title>Genome sequences of three phytopathogenic species of the Magnaporthaceae family of fungi.</title>
        <authorList>
            <person name="Okagaki L.H."/>
            <person name="Nunes C.C."/>
            <person name="Sailsbery J."/>
            <person name="Clay B."/>
            <person name="Brown D."/>
            <person name="John T."/>
            <person name="Oh Y."/>
            <person name="Young N."/>
            <person name="Fitzgerald M."/>
            <person name="Haas B.J."/>
            <person name="Zeng Q."/>
            <person name="Young S."/>
            <person name="Adiconis X."/>
            <person name="Fan L."/>
            <person name="Levin J.Z."/>
            <person name="Mitchell T.K."/>
            <person name="Okubara P.A."/>
            <person name="Farman M.L."/>
            <person name="Kohn L.M."/>
            <person name="Birren B."/>
            <person name="Ma L.-J."/>
            <person name="Dean R.A."/>
        </authorList>
    </citation>
    <scope>NUCLEOTIDE SEQUENCE</scope>
    <source>
        <strain evidence="3">ATCC 64411 / 73-15</strain>
    </source>
</reference>
<dbReference type="EMBL" id="GL876966">
    <property type="protein sequence ID" value="KLU80933.1"/>
    <property type="molecule type" value="Genomic_DNA"/>
</dbReference>
<reference evidence="2" key="1">
    <citation type="submission" date="2010-05" db="EMBL/GenBank/DDBJ databases">
        <title>The Genome Sequence of Magnaporthe poae strain ATCC 64411.</title>
        <authorList>
            <consortium name="The Broad Institute Genome Sequencing Platform"/>
            <consortium name="Broad Institute Genome Sequencing Center for Infectious Disease"/>
            <person name="Ma L.-J."/>
            <person name="Dead R."/>
            <person name="Young S."/>
            <person name="Zeng Q."/>
            <person name="Koehrsen M."/>
            <person name="Alvarado L."/>
            <person name="Berlin A."/>
            <person name="Chapman S.B."/>
            <person name="Chen Z."/>
            <person name="Freedman E."/>
            <person name="Gellesch M."/>
            <person name="Goldberg J."/>
            <person name="Griggs A."/>
            <person name="Gujja S."/>
            <person name="Heilman E.R."/>
            <person name="Heiman D."/>
            <person name="Hepburn T."/>
            <person name="Howarth C."/>
            <person name="Jen D."/>
            <person name="Larson L."/>
            <person name="Mehta T."/>
            <person name="Neiman D."/>
            <person name="Pearson M."/>
            <person name="Roberts A."/>
            <person name="Saif S."/>
            <person name="Shea T."/>
            <person name="Shenoy N."/>
            <person name="Sisk P."/>
            <person name="Stolte C."/>
            <person name="Sykes S."/>
            <person name="Walk T."/>
            <person name="White J."/>
            <person name="Yandava C."/>
            <person name="Haas B."/>
            <person name="Nusbaum C."/>
            <person name="Birren B."/>
        </authorList>
    </citation>
    <scope>NUCLEOTIDE SEQUENCE</scope>
    <source>
        <strain evidence="2">ATCC 64411</strain>
    </source>
</reference>
<protein>
    <submittedName>
        <fullName evidence="2 3">Uncharacterized protein</fullName>
    </submittedName>
</protein>
<reference evidence="3" key="5">
    <citation type="submission" date="2015-06" db="UniProtKB">
        <authorList>
            <consortium name="EnsemblFungi"/>
        </authorList>
    </citation>
    <scope>IDENTIFICATION</scope>
    <source>
        <strain evidence="3">ATCC 64411</strain>
    </source>
</reference>
<keyword evidence="4" id="KW-1185">Reference proteome</keyword>
<dbReference type="Proteomes" id="UP000011715">
    <property type="component" value="Unassembled WGS sequence"/>
</dbReference>
<dbReference type="EnsemblFungi" id="MAPG_00029T0">
    <property type="protein sequence ID" value="MAPG_00029T0"/>
    <property type="gene ID" value="MAPG_00029"/>
</dbReference>
<evidence type="ECO:0000313" key="4">
    <source>
        <dbReference type="Proteomes" id="UP000011715"/>
    </source>
</evidence>
<evidence type="ECO:0000313" key="3">
    <source>
        <dbReference type="EnsemblFungi" id="MAPG_00029T0"/>
    </source>
</evidence>